<dbReference type="AlphaFoldDB" id="A0AAV3U3A4"/>
<keyword evidence="3" id="KW-1185">Reference proteome</keyword>
<proteinExistence type="predicted"/>
<dbReference type="Pfam" id="PF01863">
    <property type="entry name" value="YgjP-like"/>
    <property type="match status" value="1"/>
</dbReference>
<dbReference type="EMBL" id="BAABLX010000012">
    <property type="protein sequence ID" value="GAA4941567.1"/>
    <property type="molecule type" value="Genomic_DNA"/>
</dbReference>
<accession>A0AAV3U3A4</accession>
<dbReference type="PANTHER" id="PTHR30399:SF1">
    <property type="entry name" value="UTP PYROPHOSPHATASE"/>
    <property type="match status" value="1"/>
</dbReference>
<dbReference type="GO" id="GO:0008237">
    <property type="term" value="F:metallopeptidase activity"/>
    <property type="evidence" value="ECO:0007669"/>
    <property type="project" value="UniProtKB-KW"/>
</dbReference>
<evidence type="ECO:0000259" key="1">
    <source>
        <dbReference type="Pfam" id="PF01863"/>
    </source>
</evidence>
<dbReference type="CDD" id="cd07344">
    <property type="entry name" value="M48_yhfN_like"/>
    <property type="match status" value="1"/>
</dbReference>
<evidence type="ECO:0000313" key="3">
    <source>
        <dbReference type="Proteomes" id="UP001409585"/>
    </source>
</evidence>
<dbReference type="Gene3D" id="3.30.2010.10">
    <property type="entry name" value="Metalloproteases ('zincins'), catalytic domain"/>
    <property type="match status" value="1"/>
</dbReference>
<feature type="domain" description="YgjP-like metallopeptidase" evidence="1">
    <location>
        <begin position="24"/>
        <end position="233"/>
    </location>
</feature>
<keyword evidence="2" id="KW-0645">Protease</keyword>
<dbReference type="Proteomes" id="UP001409585">
    <property type="component" value="Unassembled WGS sequence"/>
</dbReference>
<organism evidence="2 3">
    <name type="scientific">Halioxenophilus aromaticivorans</name>
    <dbReference type="NCBI Taxonomy" id="1306992"/>
    <lineage>
        <taxon>Bacteria</taxon>
        <taxon>Pseudomonadati</taxon>
        <taxon>Pseudomonadota</taxon>
        <taxon>Gammaproteobacteria</taxon>
        <taxon>Alteromonadales</taxon>
        <taxon>Alteromonadaceae</taxon>
        <taxon>Halioxenophilus</taxon>
    </lineage>
</organism>
<dbReference type="RefSeq" id="WP_345421035.1">
    <property type="nucleotide sequence ID" value="NZ_AP031496.1"/>
</dbReference>
<dbReference type="InterPro" id="IPR002725">
    <property type="entry name" value="YgjP-like_metallopeptidase"/>
</dbReference>
<protein>
    <submittedName>
        <fullName evidence="2">SprT family zinc-dependent metalloprotease</fullName>
    </submittedName>
</protein>
<dbReference type="InterPro" id="IPR053136">
    <property type="entry name" value="UTP_pyrophosphatase-like"/>
</dbReference>
<keyword evidence="2" id="KW-0378">Hydrolase</keyword>
<dbReference type="PANTHER" id="PTHR30399">
    <property type="entry name" value="UNCHARACTERIZED PROTEIN YGJP"/>
    <property type="match status" value="1"/>
</dbReference>
<keyword evidence="2" id="KW-0482">Metalloprotease</keyword>
<gene>
    <name evidence="2" type="ORF">GCM10025791_20050</name>
</gene>
<sequence>MATQSLKSTHLPFNYTLRRSARRKTIEIQVRGDQVVVRAPNFVHQGDIQRFVLARAAWVQEKLSLYRQRALLYPPRTYEPGARWWFCGQPYSLDVRVAAVDRVEIQDQSLRVVVSRRKVRDPQAKLERLLSQWYQQQAMAVLTHKTEQLTRQMGLRYQQIKLRKTRSRWGHCTHDGSLQFNWLIMQAPEPVIDYLVAHEVCHLQHFDHSLRFWSLVGKVCPEYQAAKTWLQHHGHCLWF</sequence>
<evidence type="ECO:0000313" key="2">
    <source>
        <dbReference type="EMBL" id="GAA4941567.1"/>
    </source>
</evidence>
<comment type="caution">
    <text evidence="2">The sequence shown here is derived from an EMBL/GenBank/DDBJ whole genome shotgun (WGS) entry which is preliminary data.</text>
</comment>
<reference evidence="3" key="1">
    <citation type="journal article" date="2019" name="Int. J. Syst. Evol. Microbiol.">
        <title>The Global Catalogue of Microorganisms (GCM) 10K type strain sequencing project: providing services to taxonomists for standard genome sequencing and annotation.</title>
        <authorList>
            <consortium name="The Broad Institute Genomics Platform"/>
            <consortium name="The Broad Institute Genome Sequencing Center for Infectious Disease"/>
            <person name="Wu L."/>
            <person name="Ma J."/>
        </authorList>
    </citation>
    <scope>NUCLEOTIDE SEQUENCE [LARGE SCALE GENOMIC DNA]</scope>
    <source>
        <strain evidence="3">JCM 19134</strain>
    </source>
</reference>
<name>A0AAV3U3A4_9ALTE</name>